<dbReference type="PANTHER" id="PTHR46082:SF6">
    <property type="entry name" value="AAA+ ATPASE DOMAIN-CONTAINING PROTEIN-RELATED"/>
    <property type="match status" value="1"/>
</dbReference>
<feature type="region of interest" description="Disordered" evidence="1">
    <location>
        <begin position="568"/>
        <end position="606"/>
    </location>
</feature>
<dbReference type="Gene3D" id="3.40.50.300">
    <property type="entry name" value="P-loop containing nucleotide triphosphate hydrolases"/>
    <property type="match status" value="1"/>
</dbReference>
<dbReference type="Gene3D" id="1.25.40.10">
    <property type="entry name" value="Tetratricopeptide repeat domain"/>
    <property type="match status" value="2"/>
</dbReference>
<dbReference type="InterPro" id="IPR011990">
    <property type="entry name" value="TPR-like_helical_dom_sf"/>
</dbReference>
<accession>A0ABP6YWJ8</accession>
<feature type="compositionally biased region" description="Basic and acidic residues" evidence="1">
    <location>
        <begin position="351"/>
        <end position="360"/>
    </location>
</feature>
<feature type="domain" description="DUF7779" evidence="3">
    <location>
        <begin position="846"/>
        <end position="933"/>
    </location>
</feature>
<dbReference type="Pfam" id="PF00931">
    <property type="entry name" value="NB-ARC"/>
    <property type="match status" value="1"/>
</dbReference>
<evidence type="ECO:0000259" key="3">
    <source>
        <dbReference type="Pfam" id="PF25000"/>
    </source>
</evidence>
<gene>
    <name evidence="4" type="primary">fxsT</name>
    <name evidence="4" type="ORF">GCM10022295_88260</name>
</gene>
<dbReference type="InterPro" id="IPR047738">
    <property type="entry name" value="SAV_2336-like_N"/>
</dbReference>
<dbReference type="EMBL" id="BAABCE010000030">
    <property type="protein sequence ID" value="GAA3593016.1"/>
    <property type="molecule type" value="Genomic_DNA"/>
</dbReference>
<name>A0ABP6YWJ8_9ACTN</name>
<reference evidence="5" key="1">
    <citation type="journal article" date="2019" name="Int. J. Syst. Evol. Microbiol.">
        <title>The Global Catalogue of Microorganisms (GCM) 10K type strain sequencing project: providing services to taxonomists for standard genome sequencing and annotation.</title>
        <authorList>
            <consortium name="The Broad Institute Genomics Platform"/>
            <consortium name="The Broad Institute Genome Sequencing Center for Infectious Disease"/>
            <person name="Wu L."/>
            <person name="Ma J."/>
        </authorList>
    </citation>
    <scope>NUCLEOTIDE SEQUENCE [LARGE SCALE GENOMIC DNA]</scope>
    <source>
        <strain evidence="5">JCM 17656</strain>
    </source>
</reference>
<evidence type="ECO:0000313" key="4">
    <source>
        <dbReference type="EMBL" id="GAA3593016.1"/>
    </source>
</evidence>
<sequence length="1421" mass="156526">MTEGPCWWEVADALYLAACRDSAELYGAGDQLHSGSKPWAHDDESRPPPSFQDPAPDGGGEPPESPEASPVLSASVAFAEDGSTTAADARSAVTASSPLADELMLERSLRPLRLMIPSLHKVILDEEATAERAAVDGLWIPETTSRPEPLLELLLVVDEGPTMVVWWHTALRIRRLLEHIAAFRTITLTRQVTGEGRPLPPTGRDRLILVLTDTAGSHWQDGRAAAQLHAWSRTSPTAILHLLPQHLWELTLPSTIRAGLRVPTRAVPNTSYAVETLYGPQDLGHGRAAPRVTARSARHGAVVPVPVVELRPKATGRWARLVAATGGDRRHDLAVLLTTPDGDALAEPGESEGRRTRDSAQESVARFRAMASPTAFTLARRLAAAPLNLPVMRMVQQGVRSAQPWNLSEIMLAGLLRRTDALADAEDPYQVCFDFVPGAREELLALGNRTETLAVLRQVEHYVGPGLEARWAGGAALVTTRTHTGVPPLTRQTRRFLPSLRTALTALSGPYLTRADEVGVMLGESGSGHSPPEQPPSNDGRPHDGAPAGTTDGSLRDTIGAVREAPRSLEAAGRFPGGDTVTSGQSSGPPGAPSTEAPRLWGNVPQRNRNFTGREDLLDALAERLNTGLAAVLPEALHGMGGVGKTQIAVEFVYRYGREYSLVWWIPAEQKNQVIQSLIELGERMGLKAGSDVPATRAVLEALRTGYPYRNWLLVFDNAEDPREIRKYFPTGGPGRILVTSRNAQWASLASSLEVDVFAREESVTLLRRRSPDIADGPADQLASALGDLPLAVEQAAVWLAETGMPAEQYLELFERKWDELLQSDPPSDYEMPVAAAWNVSLERLQEDRRDALHLLQVCAFFAPEPISWDLFSAVRGISVPEALQATLEDPVRLGRAVREIGRYALARIDHRQNTIQLHRLVQRVLVDQMSSQDQRDMRHAAHQLLVHADPRNPERIPHWERYSDLLPHVQTSHAVECQDPWTRRLVLNELRFLNARGDFVGAESFAEQARGKWLDQLGAEHPDVLAADQVRAEALRCRGRYPEAHNLQKDLVDRFTRALGEHHEDTQLAFSLLGIHLRLRGDFYAARELDERTYSTSLRVFGPDEPNTLQAAHNYAVSLRLAGDAEAALRLDDETWSRRVEIIGEDHVFTLGTLSAYYLDLQELGRYADCLEGHEFLASRARDQLGEEHPLTVMIGTELSATRRKAGNLEGAYQLTSRLKEIVERRLSPDSRDSLRINLVHATALRQVGQLAAARALGKDVMERHIRKFGESHPHTYATYINLAVTLRLLGETEQAQELDQKAFEGLSNVLSPDHPRALLAWMNLASDHFALGDSRKAHHIDEQAMPEIMRVYGPDHPASLAAQINFAADLKAIGEVTPGRELTEKVLAKYIKVLGPGHPATRDAQRGIRANVDIDLVSL</sequence>
<keyword evidence="5" id="KW-1185">Reference proteome</keyword>
<dbReference type="NCBIfam" id="NF041121">
    <property type="entry name" value="SAV_2336_NTERM"/>
    <property type="match status" value="1"/>
</dbReference>
<feature type="region of interest" description="Disordered" evidence="1">
    <location>
        <begin position="521"/>
        <end position="556"/>
    </location>
</feature>
<dbReference type="InterPro" id="IPR027417">
    <property type="entry name" value="P-loop_NTPase"/>
</dbReference>
<evidence type="ECO:0000259" key="2">
    <source>
        <dbReference type="Pfam" id="PF00931"/>
    </source>
</evidence>
<dbReference type="Pfam" id="PF25000">
    <property type="entry name" value="DUF7779"/>
    <property type="match status" value="1"/>
</dbReference>
<organism evidence="4 5">
    <name type="scientific">Streptomyces osmaniensis</name>
    <dbReference type="NCBI Taxonomy" id="593134"/>
    <lineage>
        <taxon>Bacteria</taxon>
        <taxon>Bacillati</taxon>
        <taxon>Actinomycetota</taxon>
        <taxon>Actinomycetes</taxon>
        <taxon>Kitasatosporales</taxon>
        <taxon>Streptomycetaceae</taxon>
        <taxon>Streptomyces</taxon>
    </lineage>
</organism>
<evidence type="ECO:0000313" key="5">
    <source>
        <dbReference type="Proteomes" id="UP001500707"/>
    </source>
</evidence>
<dbReference type="InterPro" id="IPR002182">
    <property type="entry name" value="NB-ARC"/>
</dbReference>
<dbReference type="SUPFAM" id="SSF48452">
    <property type="entry name" value="TPR-like"/>
    <property type="match status" value="3"/>
</dbReference>
<dbReference type="InterPro" id="IPR053137">
    <property type="entry name" value="NLR-like"/>
</dbReference>
<evidence type="ECO:0000256" key="1">
    <source>
        <dbReference type="SAM" id="MobiDB-lite"/>
    </source>
</evidence>
<feature type="domain" description="NB-ARC" evidence="2">
    <location>
        <begin position="615"/>
        <end position="768"/>
    </location>
</feature>
<dbReference type="Pfam" id="PF13424">
    <property type="entry name" value="TPR_12"/>
    <property type="match status" value="2"/>
</dbReference>
<dbReference type="InterPro" id="IPR056681">
    <property type="entry name" value="DUF7779"/>
</dbReference>
<feature type="region of interest" description="Disordered" evidence="1">
    <location>
        <begin position="30"/>
        <end position="71"/>
    </location>
</feature>
<dbReference type="PANTHER" id="PTHR46082">
    <property type="entry name" value="ATP/GTP-BINDING PROTEIN-RELATED"/>
    <property type="match status" value="1"/>
</dbReference>
<comment type="caution">
    <text evidence="4">The sequence shown here is derived from an EMBL/GenBank/DDBJ whole genome shotgun (WGS) entry which is preliminary data.</text>
</comment>
<dbReference type="NCBIfam" id="NF040586">
    <property type="entry name" value="FxSxx_TPR"/>
    <property type="match status" value="1"/>
</dbReference>
<dbReference type="Proteomes" id="UP001500707">
    <property type="component" value="Unassembled WGS sequence"/>
</dbReference>
<feature type="region of interest" description="Disordered" evidence="1">
    <location>
        <begin position="340"/>
        <end position="362"/>
    </location>
</feature>
<protein>
    <submittedName>
        <fullName evidence="4">FxSxx-COOH system tetratricopeptide repeat protein</fullName>
    </submittedName>
</protein>
<proteinExistence type="predicted"/>
<dbReference type="SUPFAM" id="SSF52540">
    <property type="entry name" value="P-loop containing nucleoside triphosphate hydrolases"/>
    <property type="match status" value="1"/>
</dbReference>
<dbReference type="Pfam" id="PF13374">
    <property type="entry name" value="TPR_10"/>
    <property type="match status" value="3"/>
</dbReference>